<proteinExistence type="predicted"/>
<dbReference type="Pfam" id="PF13646">
    <property type="entry name" value="HEAT_2"/>
    <property type="match status" value="2"/>
</dbReference>
<evidence type="ECO:0000313" key="2">
    <source>
        <dbReference type="EMBL" id="CAE4602472.1"/>
    </source>
</evidence>
<dbReference type="PANTHER" id="PTHR12697:SF5">
    <property type="entry name" value="DEOXYHYPUSINE HYDROXYLASE"/>
    <property type="match status" value="1"/>
</dbReference>
<dbReference type="InterPro" id="IPR000626">
    <property type="entry name" value="Ubiquitin-like_dom"/>
</dbReference>
<dbReference type="InterPro" id="IPR004155">
    <property type="entry name" value="PBS_lyase_HEAT"/>
</dbReference>
<evidence type="ECO:0000259" key="1">
    <source>
        <dbReference type="PROSITE" id="PS50053"/>
    </source>
</evidence>
<accession>A0A7S4R3K0</accession>
<dbReference type="SUPFAM" id="SSF48371">
    <property type="entry name" value="ARM repeat"/>
    <property type="match status" value="1"/>
</dbReference>
<dbReference type="SUPFAM" id="SSF54236">
    <property type="entry name" value="Ubiquitin-like"/>
    <property type="match status" value="1"/>
</dbReference>
<reference evidence="2" key="1">
    <citation type="submission" date="2021-01" db="EMBL/GenBank/DDBJ databases">
        <authorList>
            <person name="Corre E."/>
            <person name="Pelletier E."/>
            <person name="Niang G."/>
            <person name="Scheremetjew M."/>
            <person name="Finn R."/>
            <person name="Kale V."/>
            <person name="Holt S."/>
            <person name="Cochrane G."/>
            <person name="Meng A."/>
            <person name="Brown T."/>
            <person name="Cohen L."/>
        </authorList>
    </citation>
    <scope>NUCLEOTIDE SEQUENCE</scope>
    <source>
        <strain evidence="2">CCMP3105</strain>
    </source>
</reference>
<gene>
    <name evidence="2" type="ORF">AMON00008_LOCUS29707</name>
</gene>
<dbReference type="InterPro" id="IPR016024">
    <property type="entry name" value="ARM-type_fold"/>
</dbReference>
<dbReference type="EMBL" id="HBNR01042717">
    <property type="protein sequence ID" value="CAE4602472.1"/>
    <property type="molecule type" value="Transcribed_RNA"/>
</dbReference>
<feature type="domain" description="Ubiquitin-like" evidence="1">
    <location>
        <begin position="1"/>
        <end position="74"/>
    </location>
</feature>
<dbReference type="InterPro" id="IPR011989">
    <property type="entry name" value="ARM-like"/>
</dbReference>
<name>A0A7S4R3K0_9DINO</name>
<dbReference type="InterPro" id="IPR029071">
    <property type="entry name" value="Ubiquitin-like_domsf"/>
</dbReference>
<dbReference type="AlphaFoldDB" id="A0A7S4R3K0"/>
<dbReference type="Gene3D" id="1.25.10.10">
    <property type="entry name" value="Leucine-rich Repeat Variant"/>
    <property type="match status" value="2"/>
</dbReference>
<dbReference type="GO" id="GO:0016491">
    <property type="term" value="F:oxidoreductase activity"/>
    <property type="evidence" value="ECO:0007669"/>
    <property type="project" value="TreeGrafter"/>
</dbReference>
<dbReference type="SMART" id="SM00567">
    <property type="entry name" value="EZ_HEAT"/>
    <property type="match status" value="5"/>
</dbReference>
<sequence>MLQVAALLGLSGEVRLEVAMKEEAKVLELKEYIAHQLHVPVLFQALVLGHVVLRDEEPLAMHHPGDGQVLVVTIMVCFDSAQRCLHAGSEAQKTKVLRALVERGLVGDVRFQMAAAALEDHSKDVRETAVQVLALFGAEDYRGTVTQVASRLESPYDDVRSAAAQALIEVARRGDDQTLASLRPHLDDPSADVREMAMAAFGEMAPIGDEDAIAIVLEHVHDRAMDVRWRALEALGKLVTVKGNRRLISTVIECLGMHSHYVRRWAVEVLGKVAERGDRLAIDDVIAYMDHLDDHVRMAAGVALGEIAEKGDMFAIEGLTRFLSHPNPGVRLAAILARKPLLR</sequence>
<dbReference type="PANTHER" id="PTHR12697">
    <property type="entry name" value="PBS LYASE HEAT-LIKE PROTEIN"/>
    <property type="match status" value="1"/>
</dbReference>
<protein>
    <recommendedName>
        <fullName evidence="1">Ubiquitin-like domain-containing protein</fullName>
    </recommendedName>
</protein>
<organism evidence="2">
    <name type="scientific">Alexandrium monilatum</name>
    <dbReference type="NCBI Taxonomy" id="311494"/>
    <lineage>
        <taxon>Eukaryota</taxon>
        <taxon>Sar</taxon>
        <taxon>Alveolata</taxon>
        <taxon>Dinophyceae</taxon>
        <taxon>Gonyaulacales</taxon>
        <taxon>Pyrocystaceae</taxon>
        <taxon>Alexandrium</taxon>
    </lineage>
</organism>
<dbReference type="PROSITE" id="PS50053">
    <property type="entry name" value="UBIQUITIN_2"/>
    <property type="match status" value="1"/>
</dbReference>